<dbReference type="AlphaFoldDB" id="A0A542SN76"/>
<dbReference type="CDD" id="cd00555">
    <property type="entry name" value="Maf"/>
    <property type="match status" value="1"/>
</dbReference>
<reference evidence="4 5" key="1">
    <citation type="submission" date="2019-06" db="EMBL/GenBank/DDBJ databases">
        <title>Sequencing the genomes of 1000 actinobacteria strains.</title>
        <authorList>
            <person name="Klenk H.-P."/>
        </authorList>
    </citation>
    <scope>NUCLEOTIDE SEQUENCE [LARGE SCALE GENOMIC DNA]</scope>
    <source>
        <strain evidence="4 5">DSM 10596</strain>
    </source>
</reference>
<keyword evidence="5" id="KW-1185">Reference proteome</keyword>
<evidence type="ECO:0000313" key="4">
    <source>
        <dbReference type="EMBL" id="TQK76086.1"/>
    </source>
</evidence>
<comment type="caution">
    <text evidence="4">The sequence shown here is derived from an EMBL/GenBank/DDBJ whole genome shotgun (WGS) entry which is preliminary data.</text>
</comment>
<keyword evidence="3" id="KW-0546">Nucleotide metabolism</keyword>
<comment type="function">
    <text evidence="3">Nucleoside triphosphate pyrophosphatase. May have a dual role in cell division arrest and in preventing the incorporation of modified nucleotides into cellular nucleic acids.</text>
</comment>
<dbReference type="EMBL" id="VFNV01000001">
    <property type="protein sequence ID" value="TQK76086.1"/>
    <property type="molecule type" value="Genomic_DNA"/>
</dbReference>
<dbReference type="Gene3D" id="3.90.950.10">
    <property type="match status" value="1"/>
</dbReference>
<keyword evidence="3" id="KW-0963">Cytoplasm</keyword>
<evidence type="ECO:0000313" key="5">
    <source>
        <dbReference type="Proteomes" id="UP000316181"/>
    </source>
</evidence>
<proteinExistence type="inferred from homology"/>
<comment type="subcellular location">
    <subcellularLocation>
        <location evidence="3">Cytoplasm</location>
    </subcellularLocation>
</comment>
<comment type="cofactor">
    <cofactor evidence="1 3">
        <name>a divalent metal cation</name>
        <dbReference type="ChEBI" id="CHEBI:60240"/>
    </cofactor>
</comment>
<evidence type="ECO:0000256" key="3">
    <source>
        <dbReference type="HAMAP-Rule" id="MF_00528"/>
    </source>
</evidence>
<comment type="caution">
    <text evidence="3">Lacks conserved residue(s) required for the propagation of feature annotation.</text>
</comment>
<dbReference type="OrthoDB" id="3527985at2"/>
<comment type="catalytic activity">
    <reaction evidence="3">
        <text>a ribonucleoside 5'-triphosphate + H2O = a ribonucleoside 5'-phosphate + diphosphate + H(+)</text>
        <dbReference type="Rhea" id="RHEA:23996"/>
        <dbReference type="ChEBI" id="CHEBI:15377"/>
        <dbReference type="ChEBI" id="CHEBI:15378"/>
        <dbReference type="ChEBI" id="CHEBI:33019"/>
        <dbReference type="ChEBI" id="CHEBI:58043"/>
        <dbReference type="ChEBI" id="CHEBI:61557"/>
        <dbReference type="EC" id="3.6.1.9"/>
    </reaction>
</comment>
<dbReference type="Pfam" id="PF02545">
    <property type="entry name" value="Maf"/>
    <property type="match status" value="1"/>
</dbReference>
<sequence>MVEFILASASPARLALLRAAGIAPIVHVSGVDEDAVLSSLADADPTADAATQVLTLSEHKAADVARFHAGALVVGCDSMLEVGGDVVGKPRTPHVAIRRWRDMRGKTGTLHTGHSIVGPDGATLSRTASTLIRFANPSDDEIAAYVATGEPLGVAGGFTIDGKGGAFIDAIEGDHHNVVGISIPLLRTMTAQIGIKWTQLWAD</sequence>
<dbReference type="PANTHER" id="PTHR43213:SF5">
    <property type="entry name" value="BIFUNCTIONAL DTTP_UTP PYROPHOSPHATASE_METHYLTRANSFERASE PROTEIN-RELATED"/>
    <property type="match status" value="1"/>
</dbReference>
<gene>
    <name evidence="4" type="ORF">FB389_0744</name>
</gene>
<dbReference type="EC" id="3.6.1.9" evidence="3"/>
<dbReference type="GO" id="GO:0005737">
    <property type="term" value="C:cytoplasm"/>
    <property type="evidence" value="ECO:0007669"/>
    <property type="project" value="UniProtKB-SubCell"/>
</dbReference>
<protein>
    <recommendedName>
        <fullName evidence="3">Nucleoside triphosphate pyrophosphatase</fullName>
        <ecNumber evidence="3">3.6.1.9</ecNumber>
    </recommendedName>
    <alternativeName>
        <fullName evidence="3">Nucleotide pyrophosphatase</fullName>
        <shortName evidence="3">Nucleotide PPase</shortName>
    </alternativeName>
</protein>
<accession>A0A542SN76</accession>
<dbReference type="GO" id="GO:0009117">
    <property type="term" value="P:nucleotide metabolic process"/>
    <property type="evidence" value="ECO:0007669"/>
    <property type="project" value="UniProtKB-KW"/>
</dbReference>
<dbReference type="RefSeq" id="WP_142111416.1">
    <property type="nucleotide sequence ID" value="NZ_BAAATB010000002.1"/>
</dbReference>
<organism evidence="4 5">
    <name type="scientific">Rarobacter incanus</name>
    <dbReference type="NCBI Taxonomy" id="153494"/>
    <lineage>
        <taxon>Bacteria</taxon>
        <taxon>Bacillati</taxon>
        <taxon>Actinomycetota</taxon>
        <taxon>Actinomycetes</taxon>
        <taxon>Micrococcales</taxon>
        <taxon>Rarobacteraceae</taxon>
        <taxon>Rarobacter</taxon>
    </lineage>
</organism>
<dbReference type="NCBIfam" id="TIGR00172">
    <property type="entry name" value="maf"/>
    <property type="match status" value="1"/>
</dbReference>
<name>A0A542SN76_9MICO</name>
<comment type="similarity">
    <text evidence="3">Belongs to the Maf family.</text>
</comment>
<dbReference type="SUPFAM" id="SSF52972">
    <property type="entry name" value="ITPase-like"/>
    <property type="match status" value="1"/>
</dbReference>
<evidence type="ECO:0000256" key="2">
    <source>
        <dbReference type="ARBA" id="ARBA00022801"/>
    </source>
</evidence>
<dbReference type="InterPro" id="IPR029001">
    <property type="entry name" value="ITPase-like_fam"/>
</dbReference>
<dbReference type="GO" id="GO:0047429">
    <property type="term" value="F:nucleoside triphosphate diphosphatase activity"/>
    <property type="evidence" value="ECO:0007669"/>
    <property type="project" value="UniProtKB-EC"/>
</dbReference>
<dbReference type="PIRSF" id="PIRSF006305">
    <property type="entry name" value="Maf"/>
    <property type="match status" value="1"/>
</dbReference>
<comment type="catalytic activity">
    <reaction evidence="3">
        <text>a 2'-deoxyribonucleoside 5'-triphosphate + H2O = a 2'-deoxyribonucleoside 5'-phosphate + diphosphate + H(+)</text>
        <dbReference type="Rhea" id="RHEA:44644"/>
        <dbReference type="ChEBI" id="CHEBI:15377"/>
        <dbReference type="ChEBI" id="CHEBI:15378"/>
        <dbReference type="ChEBI" id="CHEBI:33019"/>
        <dbReference type="ChEBI" id="CHEBI:61560"/>
        <dbReference type="ChEBI" id="CHEBI:65317"/>
        <dbReference type="EC" id="3.6.1.9"/>
    </reaction>
</comment>
<dbReference type="InterPro" id="IPR003697">
    <property type="entry name" value="Maf-like"/>
</dbReference>
<feature type="active site" description="Proton acceptor" evidence="3">
    <location>
        <position position="77"/>
    </location>
</feature>
<dbReference type="HAMAP" id="MF_00528">
    <property type="entry name" value="Maf"/>
    <property type="match status" value="1"/>
</dbReference>
<dbReference type="Proteomes" id="UP000316181">
    <property type="component" value="Unassembled WGS sequence"/>
</dbReference>
<keyword evidence="2 3" id="KW-0378">Hydrolase</keyword>
<evidence type="ECO:0000256" key="1">
    <source>
        <dbReference type="ARBA" id="ARBA00001968"/>
    </source>
</evidence>
<dbReference type="PANTHER" id="PTHR43213">
    <property type="entry name" value="BIFUNCTIONAL DTTP/UTP PYROPHOSPHATASE/METHYLTRANSFERASE PROTEIN-RELATED"/>
    <property type="match status" value="1"/>
</dbReference>